<dbReference type="Gene3D" id="1.10.287.950">
    <property type="entry name" value="Methyl-accepting chemotaxis protein"/>
    <property type="match status" value="1"/>
</dbReference>
<evidence type="ECO:0000259" key="7">
    <source>
        <dbReference type="PROSITE" id="PS50885"/>
    </source>
</evidence>
<gene>
    <name evidence="8" type="ORF">Ami103574_12160</name>
</gene>
<dbReference type="GO" id="GO:0004888">
    <property type="term" value="F:transmembrane signaling receptor activity"/>
    <property type="evidence" value="ECO:0007669"/>
    <property type="project" value="InterPro"/>
</dbReference>
<keyword evidence="9" id="KW-1185">Reference proteome</keyword>
<dbReference type="PRINTS" id="PR00260">
    <property type="entry name" value="CHEMTRNSDUCR"/>
</dbReference>
<accession>A0A858C007</accession>
<dbReference type="SUPFAM" id="SSF58104">
    <property type="entry name" value="Methyl-accepting chemotaxis protein (MCP) signaling domain"/>
    <property type="match status" value="1"/>
</dbReference>
<dbReference type="SMART" id="SM00283">
    <property type="entry name" value="MA"/>
    <property type="match status" value="1"/>
</dbReference>
<dbReference type="GO" id="GO:0007165">
    <property type="term" value="P:signal transduction"/>
    <property type="evidence" value="ECO:0007669"/>
    <property type="project" value="UniProtKB-KW"/>
</dbReference>
<proteinExistence type="inferred from homology"/>
<evidence type="ECO:0000256" key="1">
    <source>
        <dbReference type="ARBA" id="ARBA00022500"/>
    </source>
</evidence>
<dbReference type="Pfam" id="PF12729">
    <property type="entry name" value="4HB_MCP_1"/>
    <property type="match status" value="1"/>
</dbReference>
<evidence type="ECO:0000256" key="4">
    <source>
        <dbReference type="SAM" id="Coils"/>
    </source>
</evidence>
<evidence type="ECO:0000256" key="5">
    <source>
        <dbReference type="SAM" id="Phobius"/>
    </source>
</evidence>
<keyword evidence="1" id="KW-0145">Chemotaxis</keyword>
<feature type="domain" description="Methyl-accepting transducer" evidence="6">
    <location>
        <begin position="310"/>
        <end position="539"/>
    </location>
</feature>
<dbReference type="PANTHER" id="PTHR43531:SF11">
    <property type="entry name" value="METHYL-ACCEPTING CHEMOTAXIS PROTEIN 3"/>
    <property type="match status" value="1"/>
</dbReference>
<dbReference type="EMBL" id="CP048649">
    <property type="protein sequence ID" value="QIB70768.1"/>
    <property type="molecule type" value="Genomic_DNA"/>
</dbReference>
<dbReference type="PANTHER" id="PTHR43531">
    <property type="entry name" value="PROTEIN ICFG"/>
    <property type="match status" value="1"/>
</dbReference>
<dbReference type="AlphaFoldDB" id="A0A858C007"/>
<dbReference type="GO" id="GO:0006935">
    <property type="term" value="P:chemotaxis"/>
    <property type="evidence" value="ECO:0007669"/>
    <property type="project" value="UniProtKB-KW"/>
</dbReference>
<dbReference type="GO" id="GO:0005886">
    <property type="term" value="C:plasma membrane"/>
    <property type="evidence" value="ECO:0007669"/>
    <property type="project" value="TreeGrafter"/>
</dbReference>
<dbReference type="InterPro" id="IPR004089">
    <property type="entry name" value="MCPsignal_dom"/>
</dbReference>
<keyword evidence="5" id="KW-0812">Transmembrane</keyword>
<feature type="domain" description="HAMP" evidence="7">
    <location>
        <begin position="214"/>
        <end position="266"/>
    </location>
</feature>
<dbReference type="Pfam" id="PF00015">
    <property type="entry name" value="MCPsignal"/>
    <property type="match status" value="1"/>
</dbReference>
<feature type="transmembrane region" description="Helical" evidence="5">
    <location>
        <begin position="12"/>
        <end position="36"/>
    </location>
</feature>
<organism evidence="8 9">
    <name type="scientific">Aminipila butyrica</name>
    <dbReference type="NCBI Taxonomy" id="433296"/>
    <lineage>
        <taxon>Bacteria</taxon>
        <taxon>Bacillati</taxon>
        <taxon>Bacillota</taxon>
        <taxon>Clostridia</taxon>
        <taxon>Peptostreptococcales</taxon>
        <taxon>Anaerovoracaceae</taxon>
        <taxon>Aminipila</taxon>
    </lineage>
</organism>
<dbReference type="PROSITE" id="PS50885">
    <property type="entry name" value="HAMP"/>
    <property type="match status" value="1"/>
</dbReference>
<comment type="similarity">
    <text evidence="2">Belongs to the methyl-accepting chemotaxis (MCP) protein family.</text>
</comment>
<name>A0A858C007_9FIRM</name>
<dbReference type="InterPro" id="IPR003660">
    <property type="entry name" value="HAMP_dom"/>
</dbReference>
<reference evidence="8 9" key="1">
    <citation type="submission" date="2020-02" db="EMBL/GenBank/DDBJ databases">
        <authorList>
            <person name="Kim Y.B."/>
            <person name="Roh S.W."/>
        </authorList>
    </citation>
    <scope>NUCLEOTIDE SEQUENCE [LARGE SCALE GENOMIC DNA]</scope>
    <source>
        <strain evidence="8 9">DSM 103574</strain>
    </source>
</reference>
<dbReference type="InterPro" id="IPR004090">
    <property type="entry name" value="Chemotax_Me-accpt_rcpt"/>
</dbReference>
<keyword evidence="5" id="KW-1133">Transmembrane helix</keyword>
<dbReference type="Pfam" id="PF00672">
    <property type="entry name" value="HAMP"/>
    <property type="match status" value="1"/>
</dbReference>
<dbReference type="InterPro" id="IPR051310">
    <property type="entry name" value="MCP_chemotaxis"/>
</dbReference>
<evidence type="ECO:0000259" key="6">
    <source>
        <dbReference type="PROSITE" id="PS50111"/>
    </source>
</evidence>
<feature type="transmembrane region" description="Helical" evidence="5">
    <location>
        <begin position="186"/>
        <end position="208"/>
    </location>
</feature>
<protein>
    <submittedName>
        <fullName evidence="8">HAMP domain-containing protein</fullName>
    </submittedName>
</protein>
<dbReference type="InterPro" id="IPR024478">
    <property type="entry name" value="HlyB_4HB_MCP"/>
</dbReference>
<dbReference type="Proteomes" id="UP000466848">
    <property type="component" value="Chromosome"/>
</dbReference>
<dbReference type="CDD" id="cd06225">
    <property type="entry name" value="HAMP"/>
    <property type="match status" value="1"/>
</dbReference>
<evidence type="ECO:0000313" key="9">
    <source>
        <dbReference type="Proteomes" id="UP000466848"/>
    </source>
</evidence>
<dbReference type="KEGG" id="abut:Ami103574_12160"/>
<evidence type="ECO:0000313" key="8">
    <source>
        <dbReference type="EMBL" id="QIB70768.1"/>
    </source>
</evidence>
<evidence type="ECO:0000256" key="2">
    <source>
        <dbReference type="ARBA" id="ARBA00029447"/>
    </source>
</evidence>
<feature type="coiled-coil region" evidence="4">
    <location>
        <begin position="144"/>
        <end position="171"/>
    </location>
</feature>
<keyword evidence="5" id="KW-0472">Membrane</keyword>
<evidence type="ECO:0000256" key="3">
    <source>
        <dbReference type="PROSITE-ProRule" id="PRU00284"/>
    </source>
</evidence>
<dbReference type="SMART" id="SM00304">
    <property type="entry name" value="HAMP"/>
    <property type="match status" value="1"/>
</dbReference>
<keyword evidence="3" id="KW-0807">Transducer</keyword>
<dbReference type="PROSITE" id="PS50111">
    <property type="entry name" value="CHEMOTAXIS_TRANSDUC_2"/>
    <property type="match status" value="1"/>
</dbReference>
<sequence length="555" mass="59558">MMKFKDYSISKKLLTGFLTVAAIMLIVGLLGIFGMFQINKADTKLYKEQTVPLKDMTNIIESFIELRLDAREVILNAGDADELAKYEEKSQTAKANFSNSLEAYEATVASDSSKNLMKEVNSLFFDSYYPAVEEMIALSKEGKTQEARALLEEVSADASKLEDDLNQLVDNRMASAQKTADSNTRMAIILIISSLVAIFIGMIAAIILGRKISNMISEPISQVVKAADEIALGRIDVALQVDSKDETGRLAEAFRSMLEGIRKQVEVADCISKRDFTKEVPLRSSEDALGVALQQIEDDLSQTLRTINTAADEVNAGAGQVATASQALASGATEQAATVEELTAAIMSVAKQAEENTVNVGEATEYIEQAVSGVTESNQHMQDLNTAMIEIGEASQEISKITKLVEDIAFQTNILALNAAVEAARAGNAGKGFAVVADEVRNLAGKSAEAAKQTAELIQRSVSTVGEGERLSAETLVVLAKVQEKATLVAQSIQQVNKASVEQTAAIEQINQGLSQVSAVVQNNAATAEESSASSEELAAQAQMLQNEVHEFKLN</sequence>
<dbReference type="Gene3D" id="1.10.8.500">
    <property type="entry name" value="HAMP domain in histidine kinase"/>
    <property type="match status" value="1"/>
</dbReference>
<keyword evidence="4" id="KW-0175">Coiled coil</keyword>
<feature type="coiled-coil region" evidence="4">
    <location>
        <begin position="528"/>
        <end position="555"/>
    </location>
</feature>